<name>A0ABQ8L2Q8_LABRO</name>
<reference evidence="4 5" key="1">
    <citation type="submission" date="2022-01" db="EMBL/GenBank/DDBJ databases">
        <title>A high-quality chromosome-level genome assembly of rohu carp, Labeo rohita.</title>
        <authorList>
            <person name="Arick M.A. II"/>
            <person name="Hsu C.-Y."/>
            <person name="Magbanua Z."/>
            <person name="Pechanova O."/>
            <person name="Grover C."/>
            <person name="Miller E."/>
            <person name="Thrash A."/>
            <person name="Ezzel L."/>
            <person name="Alam S."/>
            <person name="Benzie J."/>
            <person name="Hamilton M."/>
            <person name="Karsi A."/>
            <person name="Lawrence M.L."/>
            <person name="Peterson D.G."/>
        </authorList>
    </citation>
    <scope>NUCLEOTIDE SEQUENCE [LARGE SCALE GENOMIC DNA]</scope>
    <source>
        <strain evidence="5">BAU-BD-2019</strain>
        <tissue evidence="4">Blood</tissue>
    </source>
</reference>
<dbReference type="InterPro" id="IPR013642">
    <property type="entry name" value="CLCA_N"/>
</dbReference>
<feature type="region of interest" description="Disordered" evidence="2">
    <location>
        <begin position="901"/>
        <end position="920"/>
    </location>
</feature>
<dbReference type="SUPFAM" id="SSF53300">
    <property type="entry name" value="vWA-like"/>
    <property type="match status" value="1"/>
</dbReference>
<dbReference type="Pfam" id="PF08434">
    <property type="entry name" value="CLCA"/>
    <property type="match status" value="1"/>
</dbReference>
<feature type="region of interest" description="Disordered" evidence="2">
    <location>
        <begin position="820"/>
        <end position="839"/>
    </location>
</feature>
<feature type="compositionally biased region" description="Basic and acidic residues" evidence="2">
    <location>
        <begin position="479"/>
        <end position="488"/>
    </location>
</feature>
<feature type="domain" description="Calcium-activated chloride channel N-terminal" evidence="3">
    <location>
        <begin position="15"/>
        <end position="108"/>
    </location>
</feature>
<keyword evidence="1" id="KW-0175">Coiled coil</keyword>
<accession>A0ABQ8L2Q8</accession>
<feature type="compositionally biased region" description="Basic and acidic residues" evidence="2">
    <location>
        <begin position="821"/>
        <end position="837"/>
    </location>
</feature>
<gene>
    <name evidence="4" type="ORF">H4Q32_024130</name>
</gene>
<protein>
    <submittedName>
        <fullName evidence="4">Calcium-activated chloride channel regulator 4</fullName>
    </submittedName>
</protein>
<feature type="coiled-coil region" evidence="1">
    <location>
        <begin position="318"/>
        <end position="345"/>
    </location>
</feature>
<proteinExistence type="predicted"/>
<feature type="compositionally biased region" description="Basic and acidic residues" evidence="2">
    <location>
        <begin position="901"/>
        <end position="913"/>
    </location>
</feature>
<dbReference type="PANTHER" id="PTHR47331:SF5">
    <property type="entry name" value="RIBONUCLEASE H"/>
    <property type="match status" value="1"/>
</dbReference>
<feature type="region of interest" description="Disordered" evidence="2">
    <location>
        <begin position="479"/>
        <end position="500"/>
    </location>
</feature>
<evidence type="ECO:0000256" key="2">
    <source>
        <dbReference type="SAM" id="MobiDB-lite"/>
    </source>
</evidence>
<sequence length="1580" mass="176012">MSFEFGSTIAILLIFRCSKNIKGEFYEVTAGGSLQRCSKDPQTSLFTEKCKFFPNKNQNTNSSLMFLPSVDSVNTFYREHDHNYEAPNMQNEKCGKATWTVIFEDSVDKDALRSLTPQPSPPQSTFKVAQRMQRAVCLILCLILSQEAWEVLEFYNSDKLPRISCGTLLRIKLELEFPLITIDSDATRENLIKLLPKIADGWTNMCLGLSRGLEVLQKDRDVSGQLIFLTDGMATDNIAGCAPSAIQSGAITSTVAFGDSADPVLKEMADNTVILITGDKMADDTPDLESLKRKRSNAQRTFTTRINRLEVSAGRLRQVELSEELAKLRDDYNKLLDANNEYVDARSQTDSTGDNSESLDAIAKREASEQKFLETEEKIMELLWSKYAGPDIDTLVAQFKSAFDRAEALGTSKVPWTQQRVESSKLDRKLHELKEAVYTWRDNRPLGRDKWMLFLSLREDKEQLIDEWAYRHEDEVMRENSGEIKGNGEDAEGEDEKGVDPVSGHVITGIDSLTDAGALRTVDATSSPSFMSADSASISTCVARGSTVTSHSQSRHVAGTAHNAPQQTLQPILQSIKSDSGLGVSFTLPSTPASIPRMLNDRATSPVDPRMEQSSSVPYSGSGIRLTPISLPKFSGDRRGYWRWKAEWESIQAQAEPTGSRECKKLHLLDSISESVKSDLRLLHCRDANDIFRELEDRYGDKAQTAEEIVLELQLRPAVKNHQPRETLELILAVERAVLDLTDLGCEDAVRNQLVIRSLEGKLPDVMKREWLMCVRNPVNDVHPGHRFDRFLMFLGDQKSLLVRLEQLLPSKQWLANAPERSSHWEKPGDRWREKKSFTKTSASEIKRDSKQLPCAMCGDGDHGGKLFRCKIFRKAKCKKGDTPADHHYFLCHRVSAKKDTARRENKVEEKKGTQGPTEEQEAVFAGLGLTPHQLEAVRSACTNKATSTVCSRKSLIERSGLKEHPVLMMIVPVTTKRGDCLGALVDLASDMNYITHQAVERLSEPISLVVYGVSTMKVKVDTRRYLMKIKVWTSRGTLRLHEMICYGMEGIARVDKVVKSERLEQFFPDVKPGELARPKRIDLLISTHEGRLAPQRLQRVGDLVLWDGPLGKIVSGVHPDLFEEVKGVSPENGTKLALNEAKEKETLWGATLIDQVDSARCSSLTKLCGIVGYVRRAIKNRGAIKESPPTVFRLIRNPHHASDNMTSNQLMDAFAHLTLSTGDYTSEPVQVCQLESVGTRTSDWLNGTVSVDQTVGNKTSFVIIYETSFPSIYIQSPSGLIYTQTNMSHDVSLKTVTLNIPGTAETGDWKYSIQTTIPQSFTITVTSHAAQVSVPPITVKTRMNQQFSNGTKPMIVFAEVSQNYRPVINAEVWATLEPESDPEQTLQLLDNGTGEVQLNPPKPTVSDEPLEVGSFTRTATGESFVVTLSGPPPNFPPNRITDLRGEIQEDTVLLSWTAPGEDLDEGTAKSYEIRWSFDLDMLRDSFNNGHAVNTAAVSPQKAGSVEHHPFNISFPIPNGTTLFFAIQSEDGQNEKSKTSNIAQASKILPALNPGISNPGKNLTVLVLYIYINYVPQRHV</sequence>
<dbReference type="EMBL" id="JACTAM010002375">
    <property type="protein sequence ID" value="KAI2644947.1"/>
    <property type="molecule type" value="Genomic_DNA"/>
</dbReference>
<evidence type="ECO:0000313" key="5">
    <source>
        <dbReference type="Proteomes" id="UP000830375"/>
    </source>
</evidence>
<keyword evidence="5" id="KW-1185">Reference proteome</keyword>
<dbReference type="InterPro" id="IPR036465">
    <property type="entry name" value="vWFA_dom_sf"/>
</dbReference>
<dbReference type="Proteomes" id="UP000830375">
    <property type="component" value="Unassembled WGS sequence"/>
</dbReference>
<evidence type="ECO:0000313" key="4">
    <source>
        <dbReference type="EMBL" id="KAI2644947.1"/>
    </source>
</evidence>
<evidence type="ECO:0000259" key="3">
    <source>
        <dbReference type="Pfam" id="PF08434"/>
    </source>
</evidence>
<dbReference type="CDD" id="cd00198">
    <property type="entry name" value="vWFA"/>
    <property type="match status" value="1"/>
</dbReference>
<evidence type="ECO:0000256" key="1">
    <source>
        <dbReference type="SAM" id="Coils"/>
    </source>
</evidence>
<dbReference type="Gene3D" id="3.40.50.410">
    <property type="entry name" value="von Willebrand factor, type A domain"/>
    <property type="match status" value="1"/>
</dbReference>
<dbReference type="PANTHER" id="PTHR47331">
    <property type="entry name" value="PHD-TYPE DOMAIN-CONTAINING PROTEIN"/>
    <property type="match status" value="1"/>
</dbReference>
<comment type="caution">
    <text evidence="4">The sequence shown here is derived from an EMBL/GenBank/DDBJ whole genome shotgun (WGS) entry which is preliminary data.</text>
</comment>
<organism evidence="4 5">
    <name type="scientific">Labeo rohita</name>
    <name type="common">Indian major carp</name>
    <name type="synonym">Cyprinus rohita</name>
    <dbReference type="NCBI Taxonomy" id="84645"/>
    <lineage>
        <taxon>Eukaryota</taxon>
        <taxon>Metazoa</taxon>
        <taxon>Chordata</taxon>
        <taxon>Craniata</taxon>
        <taxon>Vertebrata</taxon>
        <taxon>Euteleostomi</taxon>
        <taxon>Actinopterygii</taxon>
        <taxon>Neopterygii</taxon>
        <taxon>Teleostei</taxon>
        <taxon>Ostariophysi</taxon>
        <taxon>Cypriniformes</taxon>
        <taxon>Cyprinidae</taxon>
        <taxon>Labeoninae</taxon>
        <taxon>Labeonini</taxon>
        <taxon>Labeo</taxon>
    </lineage>
</organism>